<keyword evidence="4" id="KW-0732">Signal</keyword>
<dbReference type="FunFam" id="3.80.10.10:FF:000400">
    <property type="entry name" value="Nuclear pore complex protein NUP107"/>
    <property type="match status" value="1"/>
</dbReference>
<evidence type="ECO:0000256" key="5">
    <source>
        <dbReference type="ARBA" id="ARBA00022737"/>
    </source>
</evidence>
<reference evidence="7" key="1">
    <citation type="submission" date="2023-12" db="EMBL/GenBank/DDBJ databases">
        <title>Genome assembly of Anisodus tanguticus.</title>
        <authorList>
            <person name="Wang Y.-J."/>
        </authorList>
    </citation>
    <scope>NUCLEOTIDE SEQUENCE</scope>
    <source>
        <strain evidence="7">KB-2021</strain>
        <tissue evidence="7">Leaf</tissue>
    </source>
</reference>
<sequence length="292" mass="32898">MKGVGFTWDPKTDCCTDWADPFLSCDDKTNRVIGLHMSKIDNVGYISPAIGDLPYLQSIDFNNVRNLSGSIPSTITKLSKLTFLRISQTNISGPVPDFLSKLKNVTYINLSYNNLVGTIPPSLSELSNLEFLSLDRNKLTGPIPESFSKLASKVTYLNLGHNQLTGVVPTSFAGWSFNYTLDLSRNMLEGDISFLFGKDKTTFEMILDRNKFEFDFSKLTFGESLWRLDLNHNKIYGSRPAALTKQSWQLFNVSYNRLCGKIPQGGSMQRFDLYSYFHNKCLCDTPLPPCKS</sequence>
<dbReference type="InterPro" id="IPR032675">
    <property type="entry name" value="LRR_dom_sf"/>
</dbReference>
<evidence type="ECO:0000256" key="3">
    <source>
        <dbReference type="ARBA" id="ARBA00022614"/>
    </source>
</evidence>
<dbReference type="GO" id="GO:0016020">
    <property type="term" value="C:membrane"/>
    <property type="evidence" value="ECO:0007669"/>
    <property type="project" value="UniProtKB-SubCell"/>
</dbReference>
<dbReference type="PANTHER" id="PTHR48059:SF15">
    <property type="entry name" value="POLYGALACTURONASE INHIBITING PROTEIN"/>
    <property type="match status" value="1"/>
</dbReference>
<dbReference type="PANTHER" id="PTHR48059">
    <property type="entry name" value="POLYGALACTURONASE INHIBITOR 1"/>
    <property type="match status" value="1"/>
</dbReference>
<keyword evidence="6" id="KW-0472">Membrane</keyword>
<accession>A0AAE1R2H4</accession>
<comment type="caution">
    <text evidence="7">The sequence shown here is derived from an EMBL/GenBank/DDBJ whole genome shotgun (WGS) entry which is preliminary data.</text>
</comment>
<keyword evidence="3" id="KW-0433">Leucine-rich repeat</keyword>
<dbReference type="SUPFAM" id="SSF52058">
    <property type="entry name" value="L domain-like"/>
    <property type="match status" value="1"/>
</dbReference>
<protein>
    <submittedName>
        <fullName evidence="7">Uncharacterized protein</fullName>
    </submittedName>
</protein>
<organism evidence="7 8">
    <name type="scientific">Anisodus tanguticus</name>
    <dbReference type="NCBI Taxonomy" id="243964"/>
    <lineage>
        <taxon>Eukaryota</taxon>
        <taxon>Viridiplantae</taxon>
        <taxon>Streptophyta</taxon>
        <taxon>Embryophyta</taxon>
        <taxon>Tracheophyta</taxon>
        <taxon>Spermatophyta</taxon>
        <taxon>Magnoliopsida</taxon>
        <taxon>eudicotyledons</taxon>
        <taxon>Gunneridae</taxon>
        <taxon>Pentapetalae</taxon>
        <taxon>asterids</taxon>
        <taxon>lamiids</taxon>
        <taxon>Solanales</taxon>
        <taxon>Solanaceae</taxon>
        <taxon>Solanoideae</taxon>
        <taxon>Hyoscyameae</taxon>
        <taxon>Anisodus</taxon>
    </lineage>
</organism>
<keyword evidence="5" id="KW-0677">Repeat</keyword>
<dbReference type="InterPro" id="IPR051848">
    <property type="entry name" value="PGIP"/>
</dbReference>
<dbReference type="AlphaFoldDB" id="A0AAE1R2H4"/>
<evidence type="ECO:0000256" key="6">
    <source>
        <dbReference type="ARBA" id="ARBA00023136"/>
    </source>
</evidence>
<dbReference type="Gene3D" id="3.80.10.10">
    <property type="entry name" value="Ribonuclease Inhibitor"/>
    <property type="match status" value="1"/>
</dbReference>
<evidence type="ECO:0000256" key="2">
    <source>
        <dbReference type="ARBA" id="ARBA00004370"/>
    </source>
</evidence>
<keyword evidence="8" id="KW-1185">Reference proteome</keyword>
<comment type="subcellular location">
    <subcellularLocation>
        <location evidence="1">Cell envelope</location>
    </subcellularLocation>
    <subcellularLocation>
        <location evidence="2">Membrane</location>
    </subcellularLocation>
</comment>
<dbReference type="EMBL" id="JAVYJV010000021">
    <property type="protein sequence ID" value="KAK4342762.1"/>
    <property type="molecule type" value="Genomic_DNA"/>
</dbReference>
<proteinExistence type="predicted"/>
<dbReference type="Proteomes" id="UP001291623">
    <property type="component" value="Unassembled WGS sequence"/>
</dbReference>
<evidence type="ECO:0000313" key="7">
    <source>
        <dbReference type="EMBL" id="KAK4342762.1"/>
    </source>
</evidence>
<evidence type="ECO:0000313" key="8">
    <source>
        <dbReference type="Proteomes" id="UP001291623"/>
    </source>
</evidence>
<dbReference type="Pfam" id="PF13855">
    <property type="entry name" value="LRR_8"/>
    <property type="match status" value="1"/>
</dbReference>
<gene>
    <name evidence="7" type="ORF">RND71_038578</name>
</gene>
<evidence type="ECO:0000256" key="1">
    <source>
        <dbReference type="ARBA" id="ARBA00004196"/>
    </source>
</evidence>
<evidence type="ECO:0000256" key="4">
    <source>
        <dbReference type="ARBA" id="ARBA00022729"/>
    </source>
</evidence>
<dbReference type="InterPro" id="IPR001611">
    <property type="entry name" value="Leu-rich_rpt"/>
</dbReference>
<dbReference type="Pfam" id="PF00560">
    <property type="entry name" value="LRR_1"/>
    <property type="match status" value="1"/>
</dbReference>
<name>A0AAE1R2H4_9SOLA</name>